<dbReference type="HOGENOM" id="CLU_001265_0_5_1"/>
<evidence type="ECO:0000313" key="8">
    <source>
        <dbReference type="EMBL" id="CCA69279.1"/>
    </source>
</evidence>
<dbReference type="PANTHER" id="PTHR43791:SF97">
    <property type="entry name" value="ALLANTOATE TRANSPORTER, PUTATIVE (AFU_ORTHOLOGUE AFUA_1G14700)-RELATED"/>
    <property type="match status" value="1"/>
</dbReference>
<keyword evidence="4 6" id="KW-1133">Transmembrane helix</keyword>
<dbReference type="InParanoid" id="G4TD69"/>
<reference evidence="8 9" key="1">
    <citation type="journal article" date="2011" name="PLoS Pathog.">
        <title>Endophytic Life Strategies Decoded by Genome and Transcriptome Analyses of the Mutualistic Root Symbiont Piriformospora indica.</title>
        <authorList>
            <person name="Zuccaro A."/>
            <person name="Lahrmann U."/>
            <person name="Guldener U."/>
            <person name="Langen G."/>
            <person name="Pfiffi S."/>
            <person name="Biedenkopf D."/>
            <person name="Wong P."/>
            <person name="Samans B."/>
            <person name="Grimm C."/>
            <person name="Basiewicz M."/>
            <person name="Murat C."/>
            <person name="Martin F."/>
            <person name="Kogel K.H."/>
        </authorList>
    </citation>
    <scope>NUCLEOTIDE SEQUENCE [LARGE SCALE GENOMIC DNA]</scope>
    <source>
        <strain evidence="8 9">DSM 11827</strain>
    </source>
</reference>
<dbReference type="PANTHER" id="PTHR43791">
    <property type="entry name" value="PERMEASE-RELATED"/>
    <property type="match status" value="1"/>
</dbReference>
<feature type="transmembrane region" description="Helical" evidence="6">
    <location>
        <begin position="123"/>
        <end position="141"/>
    </location>
</feature>
<gene>
    <name evidence="8" type="ORF">PIIN_03178</name>
</gene>
<evidence type="ECO:0000256" key="2">
    <source>
        <dbReference type="ARBA" id="ARBA00022448"/>
    </source>
</evidence>
<dbReference type="OrthoDB" id="6730379at2759"/>
<comment type="caution">
    <text evidence="8">The sequence shown here is derived from an EMBL/GenBank/DDBJ whole genome shotgun (WGS) entry which is preliminary data.</text>
</comment>
<dbReference type="FunCoup" id="G4TD69">
    <property type="interactions" value="45"/>
</dbReference>
<dbReference type="PROSITE" id="PS50850">
    <property type="entry name" value="MFS"/>
    <property type="match status" value="1"/>
</dbReference>
<dbReference type="InterPro" id="IPR011701">
    <property type="entry name" value="MFS"/>
</dbReference>
<comment type="subcellular location">
    <subcellularLocation>
        <location evidence="1">Membrane</location>
        <topology evidence="1">Multi-pass membrane protein</topology>
    </subcellularLocation>
</comment>
<feature type="transmembrane region" description="Helical" evidence="6">
    <location>
        <begin position="378"/>
        <end position="397"/>
    </location>
</feature>
<accession>G4TD69</accession>
<dbReference type="InterPro" id="IPR020846">
    <property type="entry name" value="MFS_dom"/>
</dbReference>
<feature type="transmembrane region" description="Helical" evidence="6">
    <location>
        <begin position="458"/>
        <end position="480"/>
    </location>
</feature>
<organism evidence="8 9">
    <name type="scientific">Serendipita indica (strain DSM 11827)</name>
    <name type="common">Root endophyte fungus</name>
    <name type="synonym">Piriformospora indica</name>
    <dbReference type="NCBI Taxonomy" id="1109443"/>
    <lineage>
        <taxon>Eukaryota</taxon>
        <taxon>Fungi</taxon>
        <taxon>Dikarya</taxon>
        <taxon>Basidiomycota</taxon>
        <taxon>Agaricomycotina</taxon>
        <taxon>Agaricomycetes</taxon>
        <taxon>Sebacinales</taxon>
        <taxon>Serendipitaceae</taxon>
        <taxon>Serendipita</taxon>
    </lineage>
</organism>
<feature type="transmembrane region" description="Helical" evidence="6">
    <location>
        <begin position="351"/>
        <end position="371"/>
    </location>
</feature>
<dbReference type="Gene3D" id="1.20.1250.20">
    <property type="entry name" value="MFS general substrate transporter like domains"/>
    <property type="match status" value="1"/>
</dbReference>
<proteinExistence type="predicted"/>
<evidence type="ECO:0000259" key="7">
    <source>
        <dbReference type="PROSITE" id="PS50850"/>
    </source>
</evidence>
<feature type="transmembrane region" description="Helical" evidence="6">
    <location>
        <begin position="82"/>
        <end position="99"/>
    </location>
</feature>
<sequence length="527" mass="58524">MSIRSQSPTGSVTEKKDVVKHLERTTVTEFVVPDADYDTNASAGFWGRFLKKSPSPRFLEDLQRMNETELDEVKIQKIERKLDWLIIPALAICYAFYYIDKTTLAYAAIFGIKTDLHLRKTEYSWLSSLFYFGWLFWALPGNLLMQKFPLNKYLAIFIWGGLLMAQAASRNFTELAILRTLSGAAEAIADPAFMLISSTWWTRAQQPRVIGLWYCANGGGIGLGGLLGYAIGSIKGGLASWKYEFLIIGALCCLWSIVLFIFIPDSPYTTHWFTREERLIIVSRKRHDQHVADARKWDKGQILEAFMDIKIYLFFFFGLTANIPNGGTSNFGTLIVKGFGFDTLTTTLMQIPYGAVIVLFILVTIFVNNRLPLGNRTWLMVATNIPTVAGFAMVAWGKNTATRLAGFWMTGASNATFVVGLSLVSGNVGGTTKKAIASAAVFLGVAAGQVEAPVYLTGVIACMVSRAAEIVVIILLRVVFVTSNNRRDKALASGQIEYDPRHIPLDDVSDWKNPAFRYVTLGAPKDV</sequence>
<evidence type="ECO:0000313" key="9">
    <source>
        <dbReference type="Proteomes" id="UP000007148"/>
    </source>
</evidence>
<evidence type="ECO:0000256" key="6">
    <source>
        <dbReference type="SAM" id="Phobius"/>
    </source>
</evidence>
<dbReference type="STRING" id="1109443.G4TD69"/>
<keyword evidence="9" id="KW-1185">Reference proteome</keyword>
<feature type="transmembrane region" description="Helical" evidence="6">
    <location>
        <begin position="243"/>
        <end position="263"/>
    </location>
</feature>
<dbReference type="OMA" id="HTHWFTR"/>
<dbReference type="SUPFAM" id="SSF103473">
    <property type="entry name" value="MFS general substrate transporter"/>
    <property type="match status" value="1"/>
</dbReference>
<feature type="transmembrane region" description="Helical" evidence="6">
    <location>
        <begin position="210"/>
        <end position="231"/>
    </location>
</feature>
<evidence type="ECO:0000256" key="5">
    <source>
        <dbReference type="ARBA" id="ARBA00023136"/>
    </source>
</evidence>
<name>G4TD69_SERID</name>
<dbReference type="GO" id="GO:0016020">
    <property type="term" value="C:membrane"/>
    <property type="evidence" value="ECO:0007669"/>
    <property type="project" value="UniProtKB-SubCell"/>
</dbReference>
<dbReference type="AlphaFoldDB" id="G4TD69"/>
<feature type="domain" description="Major facilitator superfamily (MFS) profile" evidence="7">
    <location>
        <begin position="86"/>
        <end position="486"/>
    </location>
</feature>
<dbReference type="EMBL" id="CAFZ01000051">
    <property type="protein sequence ID" value="CCA69279.1"/>
    <property type="molecule type" value="Genomic_DNA"/>
</dbReference>
<feature type="transmembrane region" description="Helical" evidence="6">
    <location>
        <begin position="403"/>
        <end position="423"/>
    </location>
</feature>
<dbReference type="Proteomes" id="UP000007148">
    <property type="component" value="Unassembled WGS sequence"/>
</dbReference>
<protein>
    <submittedName>
        <fullName evidence="8">Related to allantoate permease</fullName>
    </submittedName>
</protein>
<evidence type="ECO:0000256" key="1">
    <source>
        <dbReference type="ARBA" id="ARBA00004141"/>
    </source>
</evidence>
<evidence type="ECO:0000256" key="3">
    <source>
        <dbReference type="ARBA" id="ARBA00022692"/>
    </source>
</evidence>
<keyword evidence="3 6" id="KW-0812">Transmembrane</keyword>
<keyword evidence="2" id="KW-0813">Transport</keyword>
<feature type="transmembrane region" description="Helical" evidence="6">
    <location>
        <begin position="435"/>
        <end position="452"/>
    </location>
</feature>
<keyword evidence="5 6" id="KW-0472">Membrane</keyword>
<dbReference type="Pfam" id="PF07690">
    <property type="entry name" value="MFS_1"/>
    <property type="match status" value="1"/>
</dbReference>
<dbReference type="GO" id="GO:0022857">
    <property type="term" value="F:transmembrane transporter activity"/>
    <property type="evidence" value="ECO:0007669"/>
    <property type="project" value="InterPro"/>
</dbReference>
<evidence type="ECO:0000256" key="4">
    <source>
        <dbReference type="ARBA" id="ARBA00022989"/>
    </source>
</evidence>
<dbReference type="InterPro" id="IPR036259">
    <property type="entry name" value="MFS_trans_sf"/>
</dbReference>
<dbReference type="eggNOG" id="KOG2533">
    <property type="taxonomic scope" value="Eukaryota"/>
</dbReference>